<feature type="region of interest" description="Disordered" evidence="1">
    <location>
        <begin position="674"/>
        <end position="743"/>
    </location>
</feature>
<feature type="compositionally biased region" description="Low complexity" evidence="1">
    <location>
        <begin position="703"/>
        <end position="717"/>
    </location>
</feature>
<accession>A0A9P7EWG4</accession>
<keyword evidence="4" id="KW-1185">Reference proteome</keyword>
<feature type="compositionally biased region" description="Pro residues" evidence="1">
    <location>
        <begin position="677"/>
        <end position="696"/>
    </location>
</feature>
<feature type="domain" description="KOW" evidence="2">
    <location>
        <begin position="535"/>
        <end position="562"/>
    </location>
</feature>
<proteinExistence type="predicted"/>
<feature type="domain" description="KOW" evidence="2">
    <location>
        <begin position="324"/>
        <end position="351"/>
    </location>
</feature>
<dbReference type="RefSeq" id="XP_041287721.1">
    <property type="nucleotide sequence ID" value="XM_041434191.1"/>
</dbReference>
<feature type="domain" description="KOW" evidence="2">
    <location>
        <begin position="595"/>
        <end position="622"/>
    </location>
</feature>
<sequence length="868" mass="96049">MRKGRVFYRLFVISDDNIVDDESDDNAMHPSSSLKDVGAWDIFQEHLTTDMSFEEMLEKLRAYLGVRYCEEDWKEAVDSLFTGDGDINIALDNLASIKERHIPSGGTSTNLLSSRPSNSFIDALEDIDKRFGQGAVRPSRIISDEGDCNIERDVVPRTSGEWVVTVPATCSIKDIISRDIHQSIRPKKLYSSNTSRTLTPDTSVAIPGWYRMTHGAYNRDIAYGLSYDDPTKTVKLLVASRRLNDPRDIGKLRQEHRLLEHPAGVDHYKYRGQEYIHGLMCIKQHLTDVIRIPLPTAQDIVLHKKSGCNPEFVSVTMHMYSAQYWREGDEVRVVSGALSGTWGIILDVQINDGTALVDLACVPGSNSALIDIDAPVSSPIADLQRRIQAGHHVRVLDTSAEKSEYKGKEGIVLEVVHDTLVVLDSVTKSEFVVSSISVQTHIVNCGLSTSFSTIMPTSAALPDDDTAMRGDNVVVQKAGDFYLKTGTVTAVDAGLNQLTFLVSGTRDIYLTVPVPWTSVSPNLAALWFTPARGYDVVARDVIRVVRGAAWNLSGTVLNVDLGNKTLTFQGPYAKITIPITYATRISSAAEHDPMERFIGKQVVVIHGHMKALRGTLRSLIRDTCQVDLFQGQRQQLSQSHVVSESGDLLNGGRLSIEQLKIFIQMLRQLYVQRPPRACTPPPSPPPPQSTPEPRPNPWSIDFSIESETSVSEETSSTAPSYDPWRVNPEDSEGENNSDIPESSPTRFLCSSKLSSVLAQCQLVLRVLPAPSGTWYQNYHDRLVRTLVPDLFLLPRGPVAHGNIAVRYLSRTRNIGAKDDEIPMCYVIAEPPTGSGKCFVVTCGDDIGTVYFTKAAKRNDAIIMTREVI</sequence>
<dbReference type="SMART" id="SM00739">
    <property type="entry name" value="KOW"/>
    <property type="match status" value="4"/>
</dbReference>
<protein>
    <recommendedName>
        <fullName evidence="2">KOW domain-containing protein</fullName>
    </recommendedName>
</protein>
<dbReference type="InterPro" id="IPR005824">
    <property type="entry name" value="KOW"/>
</dbReference>
<reference evidence="3" key="1">
    <citation type="journal article" date="2020" name="New Phytol.">
        <title>Comparative genomics reveals dynamic genome evolution in host specialist ectomycorrhizal fungi.</title>
        <authorList>
            <person name="Lofgren L.A."/>
            <person name="Nguyen N.H."/>
            <person name="Vilgalys R."/>
            <person name="Ruytinx J."/>
            <person name="Liao H.L."/>
            <person name="Branco S."/>
            <person name="Kuo A."/>
            <person name="LaButti K."/>
            <person name="Lipzen A."/>
            <person name="Andreopoulos W."/>
            <person name="Pangilinan J."/>
            <person name="Riley R."/>
            <person name="Hundley H."/>
            <person name="Na H."/>
            <person name="Barry K."/>
            <person name="Grigoriev I.V."/>
            <person name="Stajich J.E."/>
            <person name="Kennedy P.G."/>
        </authorList>
    </citation>
    <scope>NUCLEOTIDE SEQUENCE</scope>
    <source>
        <strain evidence="3">FC423</strain>
    </source>
</reference>
<dbReference type="OrthoDB" id="2685517at2759"/>
<dbReference type="GeneID" id="64696450"/>
<evidence type="ECO:0000313" key="3">
    <source>
        <dbReference type="EMBL" id="KAG2095103.1"/>
    </source>
</evidence>
<feature type="domain" description="KOW" evidence="2">
    <location>
        <begin position="386"/>
        <end position="418"/>
    </location>
</feature>
<dbReference type="AlphaFoldDB" id="A0A9P7EWG4"/>
<comment type="caution">
    <text evidence="3">The sequence shown here is derived from an EMBL/GenBank/DDBJ whole genome shotgun (WGS) entry which is preliminary data.</text>
</comment>
<dbReference type="EMBL" id="JABBWM010000076">
    <property type="protein sequence ID" value="KAG2095103.1"/>
    <property type="molecule type" value="Genomic_DNA"/>
</dbReference>
<evidence type="ECO:0000259" key="2">
    <source>
        <dbReference type="SMART" id="SM00739"/>
    </source>
</evidence>
<evidence type="ECO:0000256" key="1">
    <source>
        <dbReference type="SAM" id="MobiDB-lite"/>
    </source>
</evidence>
<name>A0A9P7EWG4_9AGAM</name>
<dbReference type="Proteomes" id="UP000823399">
    <property type="component" value="Unassembled WGS sequence"/>
</dbReference>
<gene>
    <name evidence="3" type="ORF">F5147DRAFT_656988</name>
</gene>
<evidence type="ECO:0000313" key="4">
    <source>
        <dbReference type="Proteomes" id="UP000823399"/>
    </source>
</evidence>
<organism evidence="3 4">
    <name type="scientific">Suillus discolor</name>
    <dbReference type="NCBI Taxonomy" id="1912936"/>
    <lineage>
        <taxon>Eukaryota</taxon>
        <taxon>Fungi</taxon>
        <taxon>Dikarya</taxon>
        <taxon>Basidiomycota</taxon>
        <taxon>Agaricomycotina</taxon>
        <taxon>Agaricomycetes</taxon>
        <taxon>Agaricomycetidae</taxon>
        <taxon>Boletales</taxon>
        <taxon>Suillineae</taxon>
        <taxon>Suillaceae</taxon>
        <taxon>Suillus</taxon>
    </lineage>
</organism>